<evidence type="ECO:0000256" key="1">
    <source>
        <dbReference type="SAM" id="Phobius"/>
    </source>
</evidence>
<dbReference type="EMBL" id="JAQQKV010000001">
    <property type="protein sequence ID" value="MDC7674717.1"/>
    <property type="molecule type" value="Genomic_DNA"/>
</dbReference>
<comment type="caution">
    <text evidence="2">The sequence shown here is derived from an EMBL/GenBank/DDBJ whole genome shotgun (WGS) entry which is preliminary data.</text>
</comment>
<accession>A0ABT5HEN3</accession>
<evidence type="ECO:0000313" key="3">
    <source>
        <dbReference type="Proteomes" id="UP001218579"/>
    </source>
</evidence>
<protein>
    <recommendedName>
        <fullName evidence="4">Lipoprotein</fullName>
    </recommendedName>
</protein>
<keyword evidence="3" id="KW-1185">Reference proteome</keyword>
<organism evidence="2 3">
    <name type="scientific">Asticcacaulis machinosus</name>
    <dbReference type="NCBI Taxonomy" id="2984211"/>
    <lineage>
        <taxon>Bacteria</taxon>
        <taxon>Pseudomonadati</taxon>
        <taxon>Pseudomonadota</taxon>
        <taxon>Alphaproteobacteria</taxon>
        <taxon>Caulobacterales</taxon>
        <taxon>Caulobacteraceae</taxon>
        <taxon>Asticcacaulis</taxon>
    </lineage>
</organism>
<evidence type="ECO:0000313" key="2">
    <source>
        <dbReference type="EMBL" id="MDC7674717.1"/>
    </source>
</evidence>
<keyword evidence="1" id="KW-1133">Transmembrane helix</keyword>
<evidence type="ECO:0008006" key="4">
    <source>
        <dbReference type="Google" id="ProtNLM"/>
    </source>
</evidence>
<name>A0ABT5HEN3_9CAUL</name>
<gene>
    <name evidence="2" type="ORF">PQU98_01090</name>
</gene>
<sequence>MTSAIFKMAAIAVMASALSGCIIYVEDKVDTKVTHSQMPAEDTSKKTSF</sequence>
<keyword evidence="1" id="KW-0472">Membrane</keyword>
<dbReference type="RefSeq" id="WP_272743039.1">
    <property type="nucleotide sequence ID" value="NZ_JAQQKV010000001.1"/>
</dbReference>
<reference evidence="2 3" key="1">
    <citation type="submission" date="2023-01" db="EMBL/GenBank/DDBJ databases">
        <title>Novel species of the genus Asticcacaulis isolated from rivers.</title>
        <authorList>
            <person name="Lu H."/>
        </authorList>
    </citation>
    <scope>NUCLEOTIDE SEQUENCE [LARGE SCALE GENOMIC DNA]</scope>
    <source>
        <strain evidence="2 3">LKC15W</strain>
    </source>
</reference>
<dbReference type="PROSITE" id="PS51257">
    <property type="entry name" value="PROKAR_LIPOPROTEIN"/>
    <property type="match status" value="1"/>
</dbReference>
<feature type="transmembrane region" description="Helical" evidence="1">
    <location>
        <begin position="6"/>
        <end position="25"/>
    </location>
</feature>
<proteinExistence type="predicted"/>
<dbReference type="Proteomes" id="UP001218579">
    <property type="component" value="Unassembled WGS sequence"/>
</dbReference>
<keyword evidence="1" id="KW-0812">Transmembrane</keyword>